<organism evidence="3 4">
    <name type="scientific">Ramlibacter rhizophilus</name>
    <dbReference type="NCBI Taxonomy" id="1781167"/>
    <lineage>
        <taxon>Bacteria</taxon>
        <taxon>Pseudomonadati</taxon>
        <taxon>Pseudomonadota</taxon>
        <taxon>Betaproteobacteria</taxon>
        <taxon>Burkholderiales</taxon>
        <taxon>Comamonadaceae</taxon>
        <taxon>Ramlibacter</taxon>
    </lineage>
</organism>
<dbReference type="PANTHER" id="PTHR15629:SF2">
    <property type="entry name" value="SH3 DOMAIN-CONTAINING YSC84-LIKE PROTEIN 1"/>
    <property type="match status" value="1"/>
</dbReference>
<gene>
    <name evidence="3" type="ORF">EZ242_04495</name>
</gene>
<dbReference type="OrthoDB" id="9782434at2"/>
<dbReference type="GO" id="GO:0035091">
    <property type="term" value="F:phosphatidylinositol binding"/>
    <property type="evidence" value="ECO:0007669"/>
    <property type="project" value="TreeGrafter"/>
</dbReference>
<proteinExistence type="predicted"/>
<evidence type="ECO:0000313" key="4">
    <source>
        <dbReference type="Proteomes" id="UP000297564"/>
    </source>
</evidence>
<name>A0A4Z0C1B3_9BURK</name>
<comment type="caution">
    <text evidence="3">The sequence shown here is derived from an EMBL/GenBank/DDBJ whole genome shotgun (WGS) entry which is preliminary data.</text>
</comment>
<evidence type="ECO:0000313" key="3">
    <source>
        <dbReference type="EMBL" id="TFZ05011.1"/>
    </source>
</evidence>
<keyword evidence="1" id="KW-0175">Coiled coil</keyword>
<protein>
    <recommendedName>
        <fullName evidence="2">Ysc84 actin-binding domain-containing protein</fullName>
    </recommendedName>
</protein>
<keyword evidence="4" id="KW-1185">Reference proteome</keyword>
<dbReference type="CDD" id="cd11524">
    <property type="entry name" value="SYLF"/>
    <property type="match status" value="1"/>
</dbReference>
<feature type="coiled-coil region" evidence="1">
    <location>
        <begin position="89"/>
        <end position="116"/>
    </location>
</feature>
<evidence type="ECO:0000256" key="1">
    <source>
        <dbReference type="SAM" id="Coils"/>
    </source>
</evidence>
<dbReference type="PANTHER" id="PTHR15629">
    <property type="entry name" value="SH3YL1 PROTEIN"/>
    <property type="match status" value="1"/>
</dbReference>
<accession>A0A4Z0C1B3</accession>
<sequence>MFFTPDPFLRPAHAHGQCCRNILFPEAGNLGRPGLPTGMTNQEVHMRFKKSCLFAALAAASSVAMAQAQPAYRTPAPSAPLVSPGTMDREDMREELRDAQEQIRDATQVVQRMKNDPAVAQALQRAQGVFIVTAYGRAALGVGVQGGEGVLITRQGDSWANPVFYNMGGITVGPQAGASGGPMAFMLMTPEAVRQFRSDNNVSLSAEAGLTIAPWSAKAMASTGKLSDVYVWSGTAGLYGGANLGLQGIVADSEANRAYYATQAATPARILGGQFRNPRNDVLAMVLAV</sequence>
<dbReference type="EMBL" id="SMLL01000001">
    <property type="protein sequence ID" value="TFZ05011.1"/>
    <property type="molecule type" value="Genomic_DNA"/>
</dbReference>
<dbReference type="AlphaFoldDB" id="A0A4Z0C1B3"/>
<dbReference type="Pfam" id="PF04366">
    <property type="entry name" value="Ysc84"/>
    <property type="match status" value="1"/>
</dbReference>
<reference evidence="3 4" key="1">
    <citation type="submission" date="2019-03" db="EMBL/GenBank/DDBJ databases">
        <title>Ramlibacter rhizophilus CCTCC AB2015357, whole genome shotgun sequence.</title>
        <authorList>
            <person name="Zhang X."/>
            <person name="Feng G."/>
            <person name="Zhu H."/>
        </authorList>
    </citation>
    <scope>NUCLEOTIDE SEQUENCE [LARGE SCALE GENOMIC DNA]</scope>
    <source>
        <strain evidence="3 4">CCTCC AB2015357</strain>
    </source>
</reference>
<dbReference type="InterPro" id="IPR051702">
    <property type="entry name" value="SH3_domain_YSC84-like"/>
</dbReference>
<evidence type="ECO:0000259" key="2">
    <source>
        <dbReference type="Pfam" id="PF04366"/>
    </source>
</evidence>
<dbReference type="Proteomes" id="UP000297564">
    <property type="component" value="Unassembled WGS sequence"/>
</dbReference>
<feature type="domain" description="Ysc84 actin-binding" evidence="2">
    <location>
        <begin position="169"/>
        <end position="279"/>
    </location>
</feature>
<dbReference type="InterPro" id="IPR007461">
    <property type="entry name" value="Ysc84_actin-binding"/>
</dbReference>